<evidence type="ECO:0000313" key="1">
    <source>
        <dbReference type="EMBL" id="KAJ8678010.1"/>
    </source>
</evidence>
<organism evidence="1 2">
    <name type="scientific">Eretmocerus hayati</name>
    <dbReference type="NCBI Taxonomy" id="131215"/>
    <lineage>
        <taxon>Eukaryota</taxon>
        <taxon>Metazoa</taxon>
        <taxon>Ecdysozoa</taxon>
        <taxon>Arthropoda</taxon>
        <taxon>Hexapoda</taxon>
        <taxon>Insecta</taxon>
        <taxon>Pterygota</taxon>
        <taxon>Neoptera</taxon>
        <taxon>Endopterygota</taxon>
        <taxon>Hymenoptera</taxon>
        <taxon>Apocrita</taxon>
        <taxon>Proctotrupomorpha</taxon>
        <taxon>Chalcidoidea</taxon>
        <taxon>Aphelinidae</taxon>
        <taxon>Aphelininae</taxon>
        <taxon>Eretmocerus</taxon>
    </lineage>
</organism>
<reference evidence="1" key="1">
    <citation type="submission" date="2023-04" db="EMBL/GenBank/DDBJ databases">
        <title>A chromosome-level genome assembly of the parasitoid wasp Eretmocerus hayati.</title>
        <authorList>
            <person name="Zhong Y."/>
            <person name="Liu S."/>
            <person name="Liu Y."/>
        </authorList>
    </citation>
    <scope>NUCLEOTIDE SEQUENCE</scope>
    <source>
        <strain evidence="1">ZJU_SS_LIU_2023</strain>
    </source>
</reference>
<comment type="caution">
    <text evidence="1">The sequence shown here is derived from an EMBL/GenBank/DDBJ whole genome shotgun (WGS) entry which is preliminary data.</text>
</comment>
<proteinExistence type="predicted"/>
<dbReference type="Proteomes" id="UP001239111">
    <property type="component" value="Chromosome 2"/>
</dbReference>
<protein>
    <submittedName>
        <fullName evidence="1">Uncharacterized protein</fullName>
    </submittedName>
</protein>
<sequence length="342" mass="37875">MGLNPLEGDEKFEGLPHLIDHNGSTDLDPKNPETLGTLHPSCYLGGRYSFTEIHLEDGNADSVNLVLWALGVAKAWLTIAREDFWLFHKVMADTCATLIENGECFKGCQKGWATPTHHKCFVPTPSFLSEHGIRYELALQFEGDLAIPTHHSIHLVFNSNINECISMNFGSDSWAASYFAVLSCLCPDSAIKFLPAKLNTNFLCDFKDCGSRGSDAAALKYFVGVDNMRQHFIKEYPIIDGKVCPRCGEIVSELKDHESKCGRACVYCGRVYKAEGFKSHLDSCAFKAAKLQSLPFESLSAGVPVIGPIITPPSAIKPRQKNSRKSRQAVLNRDRKGRPKIH</sequence>
<gene>
    <name evidence="1" type="ORF">QAD02_013797</name>
</gene>
<evidence type="ECO:0000313" key="2">
    <source>
        <dbReference type="Proteomes" id="UP001239111"/>
    </source>
</evidence>
<keyword evidence="2" id="KW-1185">Reference proteome</keyword>
<dbReference type="EMBL" id="CM056742">
    <property type="protein sequence ID" value="KAJ8678010.1"/>
    <property type="molecule type" value="Genomic_DNA"/>
</dbReference>
<accession>A0ACC2P359</accession>
<name>A0ACC2P359_9HYME</name>